<gene>
    <name evidence="5" type="primary">rpmF</name>
    <name evidence="7" type="ordered locus">Fleli_2792</name>
</gene>
<name>I4AMG0_BERLS</name>
<dbReference type="SUPFAM" id="SSF57829">
    <property type="entry name" value="Zn-binding ribosomal proteins"/>
    <property type="match status" value="1"/>
</dbReference>
<accession>I4AMG0</accession>
<keyword evidence="8" id="KW-1185">Reference proteome</keyword>
<dbReference type="GO" id="GO:0015934">
    <property type="term" value="C:large ribosomal subunit"/>
    <property type="evidence" value="ECO:0007669"/>
    <property type="project" value="InterPro"/>
</dbReference>
<dbReference type="GO" id="GO:0003735">
    <property type="term" value="F:structural constituent of ribosome"/>
    <property type="evidence" value="ECO:0007669"/>
    <property type="project" value="InterPro"/>
</dbReference>
<evidence type="ECO:0000256" key="6">
    <source>
        <dbReference type="SAM" id="MobiDB-lite"/>
    </source>
</evidence>
<dbReference type="RefSeq" id="WP_014798580.1">
    <property type="nucleotide sequence ID" value="NC_018018.1"/>
</dbReference>
<dbReference type="InterPro" id="IPR011332">
    <property type="entry name" value="Ribosomal_zn-bd"/>
</dbReference>
<dbReference type="Proteomes" id="UP000006054">
    <property type="component" value="Chromosome"/>
</dbReference>
<reference evidence="8" key="1">
    <citation type="submission" date="2012-06" db="EMBL/GenBank/DDBJ databases">
        <title>The complete genome of Flexibacter litoralis DSM 6794.</title>
        <authorList>
            <person name="Lucas S."/>
            <person name="Copeland A."/>
            <person name="Lapidus A."/>
            <person name="Glavina del Rio T."/>
            <person name="Dalin E."/>
            <person name="Tice H."/>
            <person name="Bruce D."/>
            <person name="Goodwin L."/>
            <person name="Pitluck S."/>
            <person name="Peters L."/>
            <person name="Ovchinnikova G."/>
            <person name="Lu M."/>
            <person name="Kyrpides N."/>
            <person name="Mavromatis K."/>
            <person name="Ivanova N."/>
            <person name="Brettin T."/>
            <person name="Detter J.C."/>
            <person name="Han C."/>
            <person name="Larimer F."/>
            <person name="Land M."/>
            <person name="Hauser L."/>
            <person name="Markowitz V."/>
            <person name="Cheng J.-F."/>
            <person name="Hugenholtz P."/>
            <person name="Woyke T."/>
            <person name="Wu D."/>
            <person name="Spring S."/>
            <person name="Lang E."/>
            <person name="Kopitz M."/>
            <person name="Brambilla E."/>
            <person name="Klenk H.-P."/>
            <person name="Eisen J.A."/>
        </authorList>
    </citation>
    <scope>NUCLEOTIDE SEQUENCE [LARGE SCALE GENOMIC DNA]</scope>
    <source>
        <strain evidence="8">ATCC 23117 / DSM 6794 / NBRC 15988 / NCIMB 1366 / Sio-4</strain>
    </source>
</reference>
<evidence type="ECO:0000313" key="7">
    <source>
        <dbReference type="EMBL" id="AFM05145.1"/>
    </source>
</evidence>
<dbReference type="GO" id="GO:0006412">
    <property type="term" value="P:translation"/>
    <property type="evidence" value="ECO:0007669"/>
    <property type="project" value="UniProtKB-UniRule"/>
</dbReference>
<sequence length="70" mass="8137">MAHPKSKISKTRRDKRRTHHKCEAKSISICPNTGEAHLMHRAYYHEGNLYLKGKMIAEFAKEVVVDEDED</sequence>
<evidence type="ECO:0000313" key="8">
    <source>
        <dbReference type="Proteomes" id="UP000006054"/>
    </source>
</evidence>
<dbReference type="eggNOG" id="COG0333">
    <property type="taxonomic scope" value="Bacteria"/>
</dbReference>
<dbReference type="OrthoDB" id="9812874at2"/>
<dbReference type="NCBIfam" id="TIGR01031">
    <property type="entry name" value="rpmF_bact"/>
    <property type="match status" value="1"/>
</dbReference>
<dbReference type="AlphaFoldDB" id="I4AMG0"/>
<evidence type="ECO:0000256" key="4">
    <source>
        <dbReference type="ARBA" id="ARBA00035178"/>
    </source>
</evidence>
<proteinExistence type="inferred from homology"/>
<evidence type="ECO:0000256" key="5">
    <source>
        <dbReference type="HAMAP-Rule" id="MF_00340"/>
    </source>
</evidence>
<comment type="similarity">
    <text evidence="1 5">Belongs to the bacterial ribosomal protein bL32 family.</text>
</comment>
<dbReference type="Pfam" id="PF01783">
    <property type="entry name" value="Ribosomal_L32p"/>
    <property type="match status" value="1"/>
</dbReference>
<evidence type="ECO:0000256" key="3">
    <source>
        <dbReference type="ARBA" id="ARBA00023274"/>
    </source>
</evidence>
<evidence type="ECO:0000256" key="1">
    <source>
        <dbReference type="ARBA" id="ARBA00008560"/>
    </source>
</evidence>
<evidence type="ECO:0000256" key="2">
    <source>
        <dbReference type="ARBA" id="ARBA00022980"/>
    </source>
</evidence>
<dbReference type="InterPro" id="IPR044957">
    <property type="entry name" value="Ribosomal_bL32_bact"/>
</dbReference>
<dbReference type="PATRIC" id="fig|880071.3.peg.2778"/>
<dbReference type="KEGG" id="fli:Fleli_2792"/>
<keyword evidence="3 5" id="KW-0687">Ribonucleoprotein</keyword>
<feature type="region of interest" description="Disordered" evidence="6">
    <location>
        <begin position="1"/>
        <end position="22"/>
    </location>
</feature>
<keyword evidence="2 5" id="KW-0689">Ribosomal protein</keyword>
<dbReference type="InterPro" id="IPR002677">
    <property type="entry name" value="Ribosomal_bL32"/>
</dbReference>
<dbReference type="PANTHER" id="PTHR35534:SF1">
    <property type="entry name" value="LARGE RIBOSOMAL SUBUNIT PROTEIN BL32"/>
    <property type="match status" value="1"/>
</dbReference>
<dbReference type="EMBL" id="CP003345">
    <property type="protein sequence ID" value="AFM05145.1"/>
    <property type="molecule type" value="Genomic_DNA"/>
</dbReference>
<organism evidence="7 8">
    <name type="scientific">Bernardetia litoralis (strain ATCC 23117 / DSM 6794 / NBRC 15988 / NCIMB 1366 / Fx l1 / Sio-4)</name>
    <name type="common">Flexibacter litoralis</name>
    <dbReference type="NCBI Taxonomy" id="880071"/>
    <lineage>
        <taxon>Bacteria</taxon>
        <taxon>Pseudomonadati</taxon>
        <taxon>Bacteroidota</taxon>
        <taxon>Cytophagia</taxon>
        <taxon>Cytophagales</taxon>
        <taxon>Bernardetiaceae</taxon>
        <taxon>Bernardetia</taxon>
    </lineage>
</organism>
<dbReference type="PANTHER" id="PTHR35534">
    <property type="entry name" value="50S RIBOSOMAL PROTEIN L32"/>
    <property type="match status" value="1"/>
</dbReference>
<dbReference type="HOGENOM" id="CLU_129084_2_3_10"/>
<protein>
    <recommendedName>
        <fullName evidence="4 5">Large ribosomal subunit protein bL32</fullName>
    </recommendedName>
</protein>
<dbReference type="HAMAP" id="MF_00340">
    <property type="entry name" value="Ribosomal_bL32"/>
    <property type="match status" value="1"/>
</dbReference>
<dbReference type="STRING" id="880071.Fleli_2792"/>